<keyword evidence="1" id="KW-0694">RNA-binding</keyword>
<keyword evidence="5" id="KW-1185">Reference proteome</keyword>
<keyword evidence="1" id="KW-0548">Nucleotidyltransferase</keyword>
<evidence type="ECO:0000256" key="1">
    <source>
        <dbReference type="RuleBase" id="RU363098"/>
    </source>
</evidence>
<dbReference type="GO" id="GO:0003968">
    <property type="term" value="F:RNA-directed RNA polymerase activity"/>
    <property type="evidence" value="ECO:0007669"/>
    <property type="project" value="UniProtKB-KW"/>
</dbReference>
<gene>
    <name evidence="4" type="ORF">CC80DRAFT_468435</name>
</gene>
<name>A0A6A5U1D5_9PLEO</name>
<reference evidence="4" key="1">
    <citation type="journal article" date="2020" name="Stud. Mycol.">
        <title>101 Dothideomycetes genomes: a test case for predicting lifestyles and emergence of pathogens.</title>
        <authorList>
            <person name="Haridas S."/>
            <person name="Albert R."/>
            <person name="Binder M."/>
            <person name="Bloem J."/>
            <person name="Labutti K."/>
            <person name="Salamov A."/>
            <person name="Andreopoulos B."/>
            <person name="Baker S."/>
            <person name="Barry K."/>
            <person name="Bills G."/>
            <person name="Bluhm B."/>
            <person name="Cannon C."/>
            <person name="Castanera R."/>
            <person name="Culley D."/>
            <person name="Daum C."/>
            <person name="Ezra D."/>
            <person name="Gonzalez J."/>
            <person name="Henrissat B."/>
            <person name="Kuo A."/>
            <person name="Liang C."/>
            <person name="Lipzen A."/>
            <person name="Lutzoni F."/>
            <person name="Magnuson J."/>
            <person name="Mondo S."/>
            <person name="Nolan M."/>
            <person name="Ohm R."/>
            <person name="Pangilinan J."/>
            <person name="Park H.-J."/>
            <person name="Ramirez L."/>
            <person name="Alfaro M."/>
            <person name="Sun H."/>
            <person name="Tritt A."/>
            <person name="Yoshinaga Y."/>
            <person name="Zwiers L.-H."/>
            <person name="Turgeon B."/>
            <person name="Goodwin S."/>
            <person name="Spatafora J."/>
            <person name="Crous P."/>
            <person name="Grigoriev I."/>
        </authorList>
    </citation>
    <scope>NUCLEOTIDE SEQUENCE</scope>
    <source>
        <strain evidence="4">CBS 675.92</strain>
    </source>
</reference>
<accession>A0A6A5U1D5</accession>
<keyword evidence="1" id="KW-0696">RNA-directed RNA polymerase</keyword>
<dbReference type="OrthoDB" id="6513042at2759"/>
<keyword evidence="1" id="KW-0808">Transferase</keyword>
<dbReference type="InterPro" id="IPR057596">
    <property type="entry name" value="RDRP_core"/>
</dbReference>
<feature type="region of interest" description="Disordered" evidence="2">
    <location>
        <begin position="1"/>
        <end position="34"/>
    </location>
</feature>
<dbReference type="EMBL" id="ML976986">
    <property type="protein sequence ID" value="KAF1958751.1"/>
    <property type="molecule type" value="Genomic_DNA"/>
</dbReference>
<proteinExistence type="inferred from homology"/>
<comment type="similarity">
    <text evidence="1">Belongs to the RdRP family.</text>
</comment>
<protein>
    <recommendedName>
        <fullName evidence="1">RNA-dependent RNA polymerase</fullName>
        <ecNumber evidence="1">2.7.7.48</ecNumber>
    </recommendedName>
</protein>
<dbReference type="GO" id="GO:0003723">
    <property type="term" value="F:RNA binding"/>
    <property type="evidence" value="ECO:0007669"/>
    <property type="project" value="UniProtKB-KW"/>
</dbReference>
<dbReference type="Proteomes" id="UP000800035">
    <property type="component" value="Unassembled WGS sequence"/>
</dbReference>
<evidence type="ECO:0000259" key="3">
    <source>
        <dbReference type="Pfam" id="PF05183"/>
    </source>
</evidence>
<feature type="region of interest" description="Disordered" evidence="2">
    <location>
        <begin position="1239"/>
        <end position="1293"/>
    </location>
</feature>
<evidence type="ECO:0000313" key="5">
    <source>
        <dbReference type="Proteomes" id="UP000800035"/>
    </source>
</evidence>
<dbReference type="EC" id="2.7.7.48" evidence="1"/>
<dbReference type="GO" id="GO:0031380">
    <property type="term" value="C:nuclear RNA-directed RNA polymerase complex"/>
    <property type="evidence" value="ECO:0007669"/>
    <property type="project" value="TreeGrafter"/>
</dbReference>
<feature type="domain" description="RDRP core" evidence="3">
    <location>
        <begin position="449"/>
        <end position="1010"/>
    </location>
</feature>
<dbReference type="PANTHER" id="PTHR23079">
    <property type="entry name" value="RNA-DEPENDENT RNA POLYMERASE"/>
    <property type="match status" value="1"/>
</dbReference>
<dbReference type="InterPro" id="IPR007855">
    <property type="entry name" value="RDRP"/>
</dbReference>
<evidence type="ECO:0000313" key="4">
    <source>
        <dbReference type="EMBL" id="KAF1958751.1"/>
    </source>
</evidence>
<dbReference type="GO" id="GO:0030422">
    <property type="term" value="P:siRNA processing"/>
    <property type="evidence" value="ECO:0007669"/>
    <property type="project" value="TreeGrafter"/>
</dbReference>
<dbReference type="PANTHER" id="PTHR23079:SF55">
    <property type="entry name" value="RNA-DIRECTED RNA POLYMERASE"/>
    <property type="match status" value="1"/>
</dbReference>
<evidence type="ECO:0000256" key="2">
    <source>
        <dbReference type="SAM" id="MobiDB-lite"/>
    </source>
</evidence>
<feature type="compositionally biased region" description="Polar residues" evidence="2">
    <location>
        <begin position="1"/>
        <end position="19"/>
    </location>
</feature>
<dbReference type="Pfam" id="PF05183">
    <property type="entry name" value="RdRP"/>
    <property type="match status" value="1"/>
</dbReference>
<comment type="catalytic activity">
    <reaction evidence="1">
        <text>RNA(n) + a ribonucleoside 5'-triphosphate = RNA(n+1) + diphosphate</text>
        <dbReference type="Rhea" id="RHEA:21248"/>
        <dbReference type="Rhea" id="RHEA-COMP:14527"/>
        <dbReference type="Rhea" id="RHEA-COMP:17342"/>
        <dbReference type="ChEBI" id="CHEBI:33019"/>
        <dbReference type="ChEBI" id="CHEBI:61557"/>
        <dbReference type="ChEBI" id="CHEBI:140395"/>
        <dbReference type="EC" id="2.7.7.48"/>
    </reaction>
</comment>
<sequence length="1315" mass="148310">MVHGQNGTSFQLHSNTQGPSRHDTRGAYTNSRPVVRSNHHNWIDRQEQKVRISHIAKNTKLREIYKRLSQYGAIARVEKAGEHAFVTFQPPPHSDIFRDRVYINSSHVRIEVASIRRFPVLSPVVSTKHYFEDNVLYADSIDFGIILAEKTLHVMRSADAYKEVKVTLSLGERKELDVQFPLMIDDSFRKLRFRLPLSLANLLFMVKNTKTGGYDLIIPFESPPQFFMQAKDISKTFGENDRIWLDWYSWYRQTDVVNAATAERLRSIPVMNHKDETIIDIGRWTAYRIVLNPEDLGGPKFGDFISGLSDHGVSVQELDGYTLKDGSASPLHSLLEEEISGTHPHLEPSIMKDAAFGELLTGQVNLGFTVRYQLEACLSNGYLKEHTMTREFLERLASMQQDQAVYILEKVADRQYTYLDPMKIFDMRLKVDLTKKIPSYCIMSRSANITPTMIHVGTPVVETSNRIIRKHDADADRFIRVKFTDEQTEGQIFSQHNDRSDALFDRVTRAMNNGIVVAGRYYEFLAFGNSQFREHGAYFYAPTTSKSADDIRQSMGQFDHIRTASKFGARLGQCFSTTRAIRSINVKIEMIPDIERNGYTFTDGVGRISTFLAQMAAKELGLPNPFDDPPSLFQFRLGGCKGVLALDPKITGSMVQIRPSQYKFEAQNVGLEIIRASALAVACFNRQLIIILSALGVSDMMFIRKQQEMVNYLERATKEETIALEKLQRNIDLNQTSLTMAAMILDGFMKHKDPFMMSLLQLWRAYHIKYLKEKARIVIEDGAFVLGCVDETGLLHGHQDDPQSRPDASRDEKLATLPEIFLQISNPAKKGHYKIIEGICVLARNPSLHAGDVRMVRAVNKPELHHLKNVVVLPQTGDRDLANMCSGGDLDGDDYIVLWDSDFLPEVGPITVKDITNFFVTYMKKDSLPQIATAHLAQADFNEDGVRDEKCLELAQLHSQAVDYPKSGIPAVMSRHLKPLKKPHFMESKHRPKRKTYTSKKILGMLYDQVDLVDFKPSYENPFDSRILEAFPLAEDVLKKASDIKESYDSALRRLMAKHAIKTEFEAWSVFVLSHNLEARDYTFAEEFGRTIGVLKNQFRDSCQEAAGAATRNDFAQMAPFIAAMYTVTAREMGAALKECEQTKVVASGMVPVRKMDPENMPLMSFPWLFVAELGKIATHTQGNIDRHQILVQQGLPQKHLKKQASVEPGTGLGEIETSQGVTHFGELLKLDFANSGGVRKDINPDQGQIGDAPRSVTSHPPPPPLPKSPYTTEKSTLPSNNDKESRESNQTAEVAVLEQAAKGGTALDLLLRFA</sequence>
<organism evidence="4 5">
    <name type="scientific">Byssothecium circinans</name>
    <dbReference type="NCBI Taxonomy" id="147558"/>
    <lineage>
        <taxon>Eukaryota</taxon>
        <taxon>Fungi</taxon>
        <taxon>Dikarya</taxon>
        <taxon>Ascomycota</taxon>
        <taxon>Pezizomycotina</taxon>
        <taxon>Dothideomycetes</taxon>
        <taxon>Pleosporomycetidae</taxon>
        <taxon>Pleosporales</taxon>
        <taxon>Massarineae</taxon>
        <taxon>Massarinaceae</taxon>
        <taxon>Byssothecium</taxon>
    </lineage>
</organism>